<proteinExistence type="predicted"/>
<evidence type="ECO:0000256" key="5">
    <source>
        <dbReference type="ARBA" id="ARBA00023136"/>
    </source>
</evidence>
<comment type="caution">
    <text evidence="7">The sequence shown here is derived from an EMBL/GenBank/DDBJ whole genome shotgun (WGS) entry which is preliminary data.</text>
</comment>
<dbReference type="Proteomes" id="UP001439008">
    <property type="component" value="Unassembled WGS sequence"/>
</dbReference>
<evidence type="ECO:0000313" key="8">
    <source>
        <dbReference type="Proteomes" id="UP001439008"/>
    </source>
</evidence>
<feature type="transmembrane region" description="Helical" evidence="6">
    <location>
        <begin position="81"/>
        <end position="101"/>
    </location>
</feature>
<evidence type="ECO:0000256" key="4">
    <source>
        <dbReference type="ARBA" id="ARBA00022989"/>
    </source>
</evidence>
<evidence type="ECO:0000256" key="3">
    <source>
        <dbReference type="ARBA" id="ARBA00022692"/>
    </source>
</evidence>
<accession>A0ABV2AQH8</accession>
<evidence type="ECO:0000256" key="6">
    <source>
        <dbReference type="SAM" id="Phobius"/>
    </source>
</evidence>
<feature type="transmembrane region" description="Helical" evidence="6">
    <location>
        <begin position="53"/>
        <end position="75"/>
    </location>
</feature>
<organism evidence="7 8">
    <name type="scientific">Bonamia ostreae</name>
    <dbReference type="NCBI Taxonomy" id="126728"/>
    <lineage>
        <taxon>Eukaryota</taxon>
        <taxon>Sar</taxon>
        <taxon>Rhizaria</taxon>
        <taxon>Endomyxa</taxon>
        <taxon>Ascetosporea</taxon>
        <taxon>Haplosporida</taxon>
        <taxon>Bonamia</taxon>
    </lineage>
</organism>
<dbReference type="PANTHER" id="PTHR10778">
    <property type="entry name" value="SOLUTE CARRIER FAMILY 35 MEMBER B"/>
    <property type="match status" value="1"/>
</dbReference>
<dbReference type="InterPro" id="IPR013657">
    <property type="entry name" value="SCL35B1-4/HUT1"/>
</dbReference>
<evidence type="ECO:0000256" key="1">
    <source>
        <dbReference type="ARBA" id="ARBA00004141"/>
    </source>
</evidence>
<dbReference type="EMBL" id="JBDODL010001947">
    <property type="protein sequence ID" value="MES1921925.1"/>
    <property type="molecule type" value="Genomic_DNA"/>
</dbReference>
<comment type="subcellular location">
    <subcellularLocation>
        <location evidence="1">Membrane</location>
        <topology evidence="1">Multi-pass membrane protein</topology>
    </subcellularLocation>
</comment>
<keyword evidence="8" id="KW-1185">Reference proteome</keyword>
<gene>
    <name evidence="7" type="ORF">MHBO_003453</name>
</gene>
<name>A0ABV2AQH8_9EUKA</name>
<feature type="transmembrane region" description="Helical" evidence="6">
    <location>
        <begin position="23"/>
        <end position="41"/>
    </location>
</feature>
<evidence type="ECO:0000256" key="2">
    <source>
        <dbReference type="ARBA" id="ARBA00022448"/>
    </source>
</evidence>
<evidence type="ECO:0000313" key="7">
    <source>
        <dbReference type="EMBL" id="MES1921925.1"/>
    </source>
</evidence>
<protein>
    <submittedName>
        <fullName evidence="7">Uncharacterized protein</fullName>
    </submittedName>
</protein>
<keyword evidence="4 6" id="KW-1133">Transmembrane helix</keyword>
<reference evidence="7 8" key="1">
    <citation type="journal article" date="2024" name="BMC Biol.">
        <title>Comparative genomics of Ascetosporea gives new insight into the evolutionary basis for animal parasitism in Rhizaria.</title>
        <authorList>
            <person name="Hiltunen Thoren M."/>
            <person name="Onut-Brannstrom I."/>
            <person name="Alfjorden A."/>
            <person name="Peckova H."/>
            <person name="Swords F."/>
            <person name="Hooper C."/>
            <person name="Holzer A.S."/>
            <person name="Bass D."/>
            <person name="Burki F."/>
        </authorList>
    </citation>
    <scope>NUCLEOTIDE SEQUENCE [LARGE SCALE GENOMIC DNA]</scope>
    <source>
        <strain evidence="7">20-A016</strain>
    </source>
</reference>
<keyword evidence="2" id="KW-0813">Transport</keyword>
<dbReference type="PANTHER" id="PTHR10778:SF8">
    <property type="entry name" value="ADENOSINE 3'-PHOSPHO 5'-PHOSPHOSULFATE TRANSPORTER 2"/>
    <property type="match status" value="1"/>
</dbReference>
<sequence length="158" mass="18090">MDSNAKPFLFYGYDLSKWKKSSILLFLAIAHITCAIMFGLLQERVFRIPGFKFGGYMTIVTSATYVVCGALEMWLSGQFKFSGGLLNYGILALTTFSGMYFTNWSLEFISFPARIIFKSSKVLFLTKSKLQNFNKKANSSYARFFDFGEKVDNKRIFK</sequence>
<keyword evidence="5 6" id="KW-0472">Membrane</keyword>
<keyword evidence="3 6" id="KW-0812">Transmembrane</keyword>
<dbReference type="Pfam" id="PF08449">
    <property type="entry name" value="UAA"/>
    <property type="match status" value="1"/>
</dbReference>